<keyword evidence="2" id="KW-1185">Reference proteome</keyword>
<sequence length="73" mass="8671">VRIYTNPIFNTDENTDEDEVDTDKNKAITGKVVYKYFLATSTAITQYLLCNMLDEIKRREDKFNKDETKREEK</sequence>
<comment type="caution">
    <text evidence="1">The sequence shown here is derived from an EMBL/GenBank/DDBJ whole genome shotgun (WGS) entry which is preliminary data.</text>
</comment>
<feature type="non-terminal residue" evidence="1">
    <location>
        <position position="1"/>
    </location>
</feature>
<organism evidence="1 2">
    <name type="scientific">Racocetra fulgida</name>
    <dbReference type="NCBI Taxonomy" id="60492"/>
    <lineage>
        <taxon>Eukaryota</taxon>
        <taxon>Fungi</taxon>
        <taxon>Fungi incertae sedis</taxon>
        <taxon>Mucoromycota</taxon>
        <taxon>Glomeromycotina</taxon>
        <taxon>Glomeromycetes</taxon>
        <taxon>Diversisporales</taxon>
        <taxon>Gigasporaceae</taxon>
        <taxon>Racocetra</taxon>
    </lineage>
</organism>
<dbReference type="Proteomes" id="UP000789396">
    <property type="component" value="Unassembled WGS sequence"/>
</dbReference>
<evidence type="ECO:0000313" key="1">
    <source>
        <dbReference type="EMBL" id="CAG8692671.1"/>
    </source>
</evidence>
<dbReference type="EMBL" id="CAJVPZ010019184">
    <property type="protein sequence ID" value="CAG8692671.1"/>
    <property type="molecule type" value="Genomic_DNA"/>
</dbReference>
<protein>
    <submittedName>
        <fullName evidence="1">788_t:CDS:1</fullName>
    </submittedName>
</protein>
<gene>
    <name evidence="1" type="ORF">RFULGI_LOCUS10065</name>
</gene>
<dbReference type="AlphaFoldDB" id="A0A9N9EYJ1"/>
<dbReference type="OrthoDB" id="10550246at2759"/>
<reference evidence="1" key="1">
    <citation type="submission" date="2021-06" db="EMBL/GenBank/DDBJ databases">
        <authorList>
            <person name="Kallberg Y."/>
            <person name="Tangrot J."/>
            <person name="Rosling A."/>
        </authorList>
    </citation>
    <scope>NUCLEOTIDE SEQUENCE</scope>
    <source>
        <strain evidence="1">IN212</strain>
    </source>
</reference>
<evidence type="ECO:0000313" key="2">
    <source>
        <dbReference type="Proteomes" id="UP000789396"/>
    </source>
</evidence>
<name>A0A9N9EYJ1_9GLOM</name>
<accession>A0A9N9EYJ1</accession>
<proteinExistence type="predicted"/>